<dbReference type="PATRIC" id="fig|1938.6.peg.5822"/>
<evidence type="ECO:0000313" key="2">
    <source>
        <dbReference type="Proteomes" id="UP000037023"/>
    </source>
</evidence>
<organism evidence="1 2">
    <name type="scientific">Streptomyces viridochromogenes</name>
    <dbReference type="NCBI Taxonomy" id="1938"/>
    <lineage>
        <taxon>Bacteria</taxon>
        <taxon>Bacillati</taxon>
        <taxon>Actinomycetota</taxon>
        <taxon>Actinomycetes</taxon>
        <taxon>Kitasatosporales</taxon>
        <taxon>Streptomycetaceae</taxon>
        <taxon>Streptomyces</taxon>
    </lineage>
</organism>
<name>A0A0L8JPW9_STRVR</name>
<dbReference type="AlphaFoldDB" id="A0A0L8JPW9"/>
<accession>A0A0L8JPW9</accession>
<comment type="caution">
    <text evidence="1">The sequence shown here is derived from an EMBL/GenBank/DDBJ whole genome shotgun (WGS) entry which is preliminary data.</text>
</comment>
<proteinExistence type="predicted"/>
<reference evidence="1 2" key="1">
    <citation type="submission" date="2015-06" db="EMBL/GenBank/DDBJ databases">
        <authorList>
            <person name="Hoefler B.C."/>
            <person name="Straight P.D."/>
        </authorList>
    </citation>
    <scope>NUCLEOTIDE SEQUENCE [LARGE SCALE GENOMIC DNA]</scope>
    <source>
        <strain evidence="1 2">NRRL 3427</strain>
    </source>
</reference>
<protein>
    <submittedName>
        <fullName evidence="1">Uncharacterized protein</fullName>
    </submittedName>
</protein>
<gene>
    <name evidence="1" type="ORF">ADK34_27140</name>
</gene>
<sequence length="107" mass="11806">MSGSEAYDDRFLHRITGGSRARCQRRCRAHAGALRVAGCILIRLSRTLPRSPTKSWLGHAARRFGHLSDEAVALARSLAARAEADPTDVDGRAGDGYDDVRSFLRLW</sequence>
<dbReference type="EMBL" id="LGUP01000364">
    <property type="protein sequence ID" value="KOG15728.1"/>
    <property type="molecule type" value="Genomic_DNA"/>
</dbReference>
<dbReference type="Proteomes" id="UP000037023">
    <property type="component" value="Unassembled WGS sequence"/>
</dbReference>
<evidence type="ECO:0000313" key="1">
    <source>
        <dbReference type="EMBL" id="KOG15728.1"/>
    </source>
</evidence>